<evidence type="ECO:0000313" key="1">
    <source>
        <dbReference type="EMBL" id="KYN31207.1"/>
    </source>
</evidence>
<evidence type="ECO:0000313" key="2">
    <source>
        <dbReference type="Proteomes" id="UP000078541"/>
    </source>
</evidence>
<dbReference type="Proteomes" id="UP000078541">
    <property type="component" value="Unassembled WGS sequence"/>
</dbReference>
<gene>
    <name evidence="1" type="ORF">ALC56_14475</name>
</gene>
<organism evidence="1 2">
    <name type="scientific">Trachymyrmex septentrionalis</name>
    <dbReference type="NCBI Taxonomy" id="34720"/>
    <lineage>
        <taxon>Eukaryota</taxon>
        <taxon>Metazoa</taxon>
        <taxon>Ecdysozoa</taxon>
        <taxon>Arthropoda</taxon>
        <taxon>Hexapoda</taxon>
        <taxon>Insecta</taxon>
        <taxon>Pterygota</taxon>
        <taxon>Neoptera</taxon>
        <taxon>Endopterygota</taxon>
        <taxon>Hymenoptera</taxon>
        <taxon>Apocrita</taxon>
        <taxon>Aculeata</taxon>
        <taxon>Formicoidea</taxon>
        <taxon>Formicidae</taxon>
        <taxon>Myrmicinae</taxon>
        <taxon>Trachymyrmex</taxon>
    </lineage>
</organism>
<dbReference type="AlphaFoldDB" id="A0A195ETH2"/>
<name>A0A195ETH2_9HYME</name>
<reference evidence="1 2" key="1">
    <citation type="submission" date="2016-03" db="EMBL/GenBank/DDBJ databases">
        <title>Trachymyrmex septentrionalis WGS genome.</title>
        <authorList>
            <person name="Nygaard S."/>
            <person name="Hu H."/>
            <person name="Boomsma J."/>
            <person name="Zhang G."/>
        </authorList>
    </citation>
    <scope>NUCLEOTIDE SEQUENCE [LARGE SCALE GENOMIC DNA]</scope>
    <source>
        <strain evidence="1">Tsep2-gDNA-1</strain>
        <tissue evidence="1">Whole body</tissue>
    </source>
</reference>
<accession>A0A195ETH2</accession>
<keyword evidence="2" id="KW-1185">Reference proteome</keyword>
<sequence>MQEDLIIYCTAAASSRYLNSVDISTNTERTDLRGSICGLDHLPNGVLTTWDDF</sequence>
<proteinExistence type="predicted"/>
<dbReference type="EMBL" id="KQ981986">
    <property type="protein sequence ID" value="KYN31207.1"/>
    <property type="molecule type" value="Genomic_DNA"/>
</dbReference>
<protein>
    <submittedName>
        <fullName evidence="1">Uncharacterized protein</fullName>
    </submittedName>
</protein>